<organism evidence="2">
    <name type="scientific">uncultured Nocardioides sp</name>
    <dbReference type="NCBI Taxonomy" id="198441"/>
    <lineage>
        <taxon>Bacteria</taxon>
        <taxon>Bacillati</taxon>
        <taxon>Actinomycetota</taxon>
        <taxon>Actinomycetes</taxon>
        <taxon>Propionibacteriales</taxon>
        <taxon>Nocardioidaceae</taxon>
        <taxon>Nocardioides</taxon>
        <taxon>environmental samples</taxon>
    </lineage>
</organism>
<reference evidence="2" key="1">
    <citation type="submission" date="2020-02" db="EMBL/GenBank/DDBJ databases">
        <authorList>
            <person name="Meier V. D."/>
        </authorList>
    </citation>
    <scope>NUCLEOTIDE SEQUENCE</scope>
    <source>
        <strain evidence="2">AVDCRST_MAG60</strain>
    </source>
</reference>
<name>A0A6J4NQ66_9ACTN</name>
<proteinExistence type="predicted"/>
<protein>
    <submittedName>
        <fullName evidence="2">Uncharacterized protein</fullName>
    </submittedName>
</protein>
<keyword evidence="1" id="KW-0472">Membrane</keyword>
<sequence>MNLPQVIFSVLLSHRLAALARRAGDARAAAWQRTAMVLNAVLAAATVLAFASGADHLLPAIYAVAAGVVLLVIILLFAHANRVWAPGPSPDPAP</sequence>
<feature type="transmembrane region" description="Helical" evidence="1">
    <location>
        <begin position="60"/>
        <end position="78"/>
    </location>
</feature>
<dbReference type="AlphaFoldDB" id="A0A6J4NQ66"/>
<gene>
    <name evidence="2" type="ORF">AVDCRST_MAG60-1644</name>
</gene>
<dbReference type="EMBL" id="CADCUN010000175">
    <property type="protein sequence ID" value="CAA9392676.1"/>
    <property type="molecule type" value="Genomic_DNA"/>
</dbReference>
<keyword evidence="1" id="KW-0812">Transmembrane</keyword>
<feature type="transmembrane region" description="Helical" evidence="1">
    <location>
        <begin position="36"/>
        <end position="54"/>
    </location>
</feature>
<evidence type="ECO:0000313" key="2">
    <source>
        <dbReference type="EMBL" id="CAA9392676.1"/>
    </source>
</evidence>
<accession>A0A6J4NQ66</accession>
<keyword evidence="1" id="KW-1133">Transmembrane helix</keyword>
<evidence type="ECO:0000256" key="1">
    <source>
        <dbReference type="SAM" id="Phobius"/>
    </source>
</evidence>